<keyword evidence="6" id="KW-0809">Transit peptide</keyword>
<dbReference type="InterPro" id="IPR006091">
    <property type="entry name" value="Acyl-CoA_Oxase/DH_mid-dom"/>
</dbReference>
<evidence type="ECO:0000256" key="8">
    <source>
        <dbReference type="ARBA" id="ARBA00023128"/>
    </source>
</evidence>
<keyword evidence="8" id="KW-0496">Mitochondrion</keyword>
<reference evidence="13 14" key="1">
    <citation type="journal article" date="2017" name="Curr. Biol.">
        <title>Genome architecture and evolution of a unichromosomal asexual nematode.</title>
        <authorList>
            <person name="Fradin H."/>
            <person name="Zegar C."/>
            <person name="Gutwein M."/>
            <person name="Lucas J."/>
            <person name="Kovtun M."/>
            <person name="Corcoran D."/>
            <person name="Baugh L.R."/>
            <person name="Kiontke K."/>
            <person name="Gunsalus K."/>
            <person name="Fitch D.H."/>
            <person name="Piano F."/>
        </authorList>
    </citation>
    <scope>NUCLEOTIDE SEQUENCE [LARGE SCALE GENOMIC DNA]</scope>
    <source>
        <strain evidence="13">PF1309</strain>
    </source>
</reference>
<dbReference type="OrthoDB" id="435240at2759"/>
<feature type="domain" description="Acyl-CoA dehydrogenase/oxidase C-terminal" evidence="10">
    <location>
        <begin position="268"/>
        <end position="363"/>
    </location>
</feature>
<dbReference type="FunFam" id="1.10.540.10:FF:000003">
    <property type="entry name" value="glutaryl-CoA dehydrogenase, mitochondrial"/>
    <property type="match status" value="1"/>
</dbReference>
<dbReference type="Pfam" id="PF00441">
    <property type="entry name" value="Acyl-CoA_dh_1"/>
    <property type="match status" value="1"/>
</dbReference>
<keyword evidence="7 9" id="KW-0560">Oxidoreductase</keyword>
<comment type="caution">
    <text evidence="13">The sequence shown here is derived from an EMBL/GenBank/DDBJ whole genome shotgun (WGS) entry which is preliminary data.</text>
</comment>
<dbReference type="GO" id="GO:0005743">
    <property type="term" value="C:mitochondrial inner membrane"/>
    <property type="evidence" value="ECO:0007669"/>
    <property type="project" value="TreeGrafter"/>
</dbReference>
<proteinExistence type="inferred from homology"/>
<feature type="domain" description="Acyl-CoA oxidase/dehydrogenase middle" evidence="11">
    <location>
        <begin position="154"/>
        <end position="249"/>
    </location>
</feature>
<dbReference type="InterPro" id="IPR013786">
    <property type="entry name" value="AcylCoA_DH/ox_N"/>
</dbReference>
<evidence type="ECO:0000256" key="4">
    <source>
        <dbReference type="ARBA" id="ARBA00022630"/>
    </source>
</evidence>
<dbReference type="FunFam" id="2.40.110.10:FF:000008">
    <property type="entry name" value="Glutaryl-CoA dehydrogenase, mitochondrial"/>
    <property type="match status" value="1"/>
</dbReference>
<dbReference type="GO" id="GO:0050660">
    <property type="term" value="F:flavin adenine dinucleotide binding"/>
    <property type="evidence" value="ECO:0007669"/>
    <property type="project" value="InterPro"/>
</dbReference>
<evidence type="ECO:0000259" key="10">
    <source>
        <dbReference type="Pfam" id="PF00441"/>
    </source>
</evidence>
<evidence type="ECO:0008006" key="15">
    <source>
        <dbReference type="Google" id="ProtNLM"/>
    </source>
</evidence>
<dbReference type="SUPFAM" id="SSF47203">
    <property type="entry name" value="Acyl-CoA dehydrogenase C-terminal domain-like"/>
    <property type="match status" value="1"/>
</dbReference>
<evidence type="ECO:0000256" key="5">
    <source>
        <dbReference type="ARBA" id="ARBA00022827"/>
    </source>
</evidence>
<feature type="domain" description="Acyl-CoA dehydrogenase/oxidase N-terminal" evidence="12">
    <location>
        <begin position="39"/>
        <end position="150"/>
    </location>
</feature>
<dbReference type="PANTHER" id="PTHR42807:SF1">
    <property type="entry name" value="GLUTARYL-COA DEHYDROGENASE, MITOCHONDRIAL"/>
    <property type="match status" value="1"/>
</dbReference>
<keyword evidence="4 9" id="KW-0285">Flavoprotein</keyword>
<name>A0A2A2JIW1_9BILA</name>
<evidence type="ECO:0000259" key="12">
    <source>
        <dbReference type="Pfam" id="PF02771"/>
    </source>
</evidence>
<evidence type="ECO:0000313" key="14">
    <source>
        <dbReference type="Proteomes" id="UP000218231"/>
    </source>
</evidence>
<dbReference type="InterPro" id="IPR009100">
    <property type="entry name" value="AcylCoA_DH/oxidase_NM_dom_sf"/>
</dbReference>
<comment type="cofactor">
    <cofactor evidence="1 9">
        <name>FAD</name>
        <dbReference type="ChEBI" id="CHEBI:57692"/>
    </cofactor>
</comment>
<dbReference type="Gene3D" id="1.10.540.10">
    <property type="entry name" value="Acyl-CoA dehydrogenase/oxidase, N-terminal domain"/>
    <property type="match status" value="1"/>
</dbReference>
<keyword evidence="5 9" id="KW-0274">FAD</keyword>
<dbReference type="InterPro" id="IPR046373">
    <property type="entry name" value="Acyl-CoA_Oxase/DH_mid-dom_sf"/>
</dbReference>
<gene>
    <name evidence="13" type="ORF">WR25_00646</name>
</gene>
<evidence type="ECO:0000259" key="11">
    <source>
        <dbReference type="Pfam" id="PF02770"/>
    </source>
</evidence>
<dbReference type="InterPro" id="IPR052033">
    <property type="entry name" value="Glutaryl-CoA_DH_mitochondrial"/>
</dbReference>
<evidence type="ECO:0000256" key="2">
    <source>
        <dbReference type="ARBA" id="ARBA00004305"/>
    </source>
</evidence>
<comment type="subcellular location">
    <subcellularLocation>
        <location evidence="2">Mitochondrion matrix</location>
    </subcellularLocation>
</comment>
<protein>
    <recommendedName>
        <fullName evidence="15">Glutaryl-CoA dehydrogenase, mitochondrial</fullName>
    </recommendedName>
</protein>
<evidence type="ECO:0000256" key="9">
    <source>
        <dbReference type="RuleBase" id="RU362125"/>
    </source>
</evidence>
<dbReference type="AlphaFoldDB" id="A0A2A2JIW1"/>
<dbReference type="PANTHER" id="PTHR42807">
    <property type="entry name" value="GLUTARYL-COA DEHYDROGENASE, MITOCHONDRIAL"/>
    <property type="match status" value="1"/>
</dbReference>
<evidence type="ECO:0000313" key="13">
    <source>
        <dbReference type="EMBL" id="PAV61615.1"/>
    </source>
</evidence>
<dbReference type="SUPFAM" id="SSF56645">
    <property type="entry name" value="Acyl-CoA dehydrogenase NM domain-like"/>
    <property type="match status" value="1"/>
</dbReference>
<dbReference type="Gene3D" id="1.20.140.10">
    <property type="entry name" value="Butyryl-CoA Dehydrogenase, subunit A, domain 3"/>
    <property type="match status" value="1"/>
</dbReference>
<dbReference type="InterPro" id="IPR036250">
    <property type="entry name" value="AcylCo_DH-like_C"/>
</dbReference>
<sequence length="386" mass="42504">MLGRIGYRVLQTGKFGASSTRFTSTFNYKDALGLNEQLTEDEQALMNSAHDYCQEKLLPRVTQAYREEKFDSTLIPEMGAMGLLGAPYQGYGCAGTTNVGYGLLAREVERVDSGYRSTMSVQTSLVIGPIYNYGSKEQKEKYIPDLASGKKIGCFGLTEPNHGSNPGGMETKATWDANSKTYRLNGTKTWISNSPVADVFIVWARSDKHENKIKGFILEKGMKGLSAPKIEGKLSLRASITGQIAMDDVRVPEENLLPNISGLAGPFGCLNNARLGIAWGALGAAEECFHLARQYAIDRKQFGKPLAQTQLIQLKFADMLTEISLGLQAALRVTRLKDEGKILPEQISIIKRNNCGKALEIARFILFVFKFISFLEKPVTFWAGTA</sequence>
<organism evidence="13 14">
    <name type="scientific">Diploscapter pachys</name>
    <dbReference type="NCBI Taxonomy" id="2018661"/>
    <lineage>
        <taxon>Eukaryota</taxon>
        <taxon>Metazoa</taxon>
        <taxon>Ecdysozoa</taxon>
        <taxon>Nematoda</taxon>
        <taxon>Chromadorea</taxon>
        <taxon>Rhabditida</taxon>
        <taxon>Rhabditina</taxon>
        <taxon>Rhabditomorpha</taxon>
        <taxon>Rhabditoidea</taxon>
        <taxon>Rhabditidae</taxon>
        <taxon>Diploscapter</taxon>
    </lineage>
</organism>
<dbReference type="Proteomes" id="UP000218231">
    <property type="component" value="Unassembled WGS sequence"/>
</dbReference>
<dbReference type="Pfam" id="PF02771">
    <property type="entry name" value="Acyl-CoA_dh_N"/>
    <property type="match status" value="1"/>
</dbReference>
<dbReference type="GO" id="GO:0004361">
    <property type="term" value="F:glutaryl-CoA dehydrogenase activity"/>
    <property type="evidence" value="ECO:0007669"/>
    <property type="project" value="TreeGrafter"/>
</dbReference>
<comment type="similarity">
    <text evidence="3 9">Belongs to the acyl-CoA dehydrogenase family.</text>
</comment>
<evidence type="ECO:0000256" key="1">
    <source>
        <dbReference type="ARBA" id="ARBA00001974"/>
    </source>
</evidence>
<keyword evidence="14" id="KW-1185">Reference proteome</keyword>
<evidence type="ECO:0000256" key="3">
    <source>
        <dbReference type="ARBA" id="ARBA00009347"/>
    </source>
</evidence>
<dbReference type="InterPro" id="IPR037069">
    <property type="entry name" value="AcylCoA_DH/ox_N_sf"/>
</dbReference>
<dbReference type="Gene3D" id="2.40.110.10">
    <property type="entry name" value="Butyryl-CoA Dehydrogenase, subunit A, domain 2"/>
    <property type="match status" value="1"/>
</dbReference>
<evidence type="ECO:0000256" key="6">
    <source>
        <dbReference type="ARBA" id="ARBA00022946"/>
    </source>
</evidence>
<dbReference type="InterPro" id="IPR009075">
    <property type="entry name" value="AcylCo_DH/oxidase_C"/>
</dbReference>
<accession>A0A2A2JIW1</accession>
<dbReference type="Pfam" id="PF02770">
    <property type="entry name" value="Acyl-CoA_dh_M"/>
    <property type="match status" value="1"/>
</dbReference>
<dbReference type="GO" id="GO:0000062">
    <property type="term" value="F:fatty-acyl-CoA binding"/>
    <property type="evidence" value="ECO:0007669"/>
    <property type="project" value="TreeGrafter"/>
</dbReference>
<dbReference type="GO" id="GO:0005759">
    <property type="term" value="C:mitochondrial matrix"/>
    <property type="evidence" value="ECO:0007669"/>
    <property type="project" value="UniProtKB-SubCell"/>
</dbReference>
<dbReference type="EMBL" id="LIAE01010403">
    <property type="protein sequence ID" value="PAV61615.1"/>
    <property type="molecule type" value="Genomic_DNA"/>
</dbReference>
<dbReference type="GO" id="GO:0033539">
    <property type="term" value="P:fatty acid beta-oxidation using acyl-CoA dehydrogenase"/>
    <property type="evidence" value="ECO:0007669"/>
    <property type="project" value="TreeGrafter"/>
</dbReference>
<dbReference type="GO" id="GO:0046949">
    <property type="term" value="P:fatty-acyl-CoA biosynthetic process"/>
    <property type="evidence" value="ECO:0007669"/>
    <property type="project" value="TreeGrafter"/>
</dbReference>
<evidence type="ECO:0000256" key="7">
    <source>
        <dbReference type="ARBA" id="ARBA00023002"/>
    </source>
</evidence>